<evidence type="ECO:0000313" key="2">
    <source>
        <dbReference type="EMBL" id="GAA3851783.1"/>
    </source>
</evidence>
<comment type="caution">
    <text evidence="2">The sequence shown here is derived from an EMBL/GenBank/DDBJ whole genome shotgun (WGS) entry which is preliminary data.</text>
</comment>
<organism evidence="2 3">
    <name type="scientific">Streptomyces coacervatus</name>
    <dbReference type="NCBI Taxonomy" id="647381"/>
    <lineage>
        <taxon>Bacteria</taxon>
        <taxon>Bacillati</taxon>
        <taxon>Actinomycetota</taxon>
        <taxon>Actinomycetes</taxon>
        <taxon>Kitasatosporales</taxon>
        <taxon>Streptomycetaceae</taxon>
        <taxon>Streptomyces</taxon>
    </lineage>
</organism>
<evidence type="ECO:0000313" key="3">
    <source>
        <dbReference type="Proteomes" id="UP001501009"/>
    </source>
</evidence>
<dbReference type="Proteomes" id="UP001501009">
    <property type="component" value="Unassembled WGS sequence"/>
</dbReference>
<name>A0ABP7JQX5_9ACTN</name>
<keyword evidence="3" id="KW-1185">Reference proteome</keyword>
<dbReference type="EMBL" id="BAABDE010000052">
    <property type="protein sequence ID" value="GAA3851783.1"/>
    <property type="molecule type" value="Genomic_DNA"/>
</dbReference>
<reference evidence="3" key="1">
    <citation type="journal article" date="2019" name="Int. J. Syst. Evol. Microbiol.">
        <title>The Global Catalogue of Microorganisms (GCM) 10K type strain sequencing project: providing services to taxonomists for standard genome sequencing and annotation.</title>
        <authorList>
            <consortium name="The Broad Institute Genomics Platform"/>
            <consortium name="The Broad Institute Genome Sequencing Center for Infectious Disease"/>
            <person name="Wu L."/>
            <person name="Ma J."/>
        </authorList>
    </citation>
    <scope>NUCLEOTIDE SEQUENCE [LARGE SCALE GENOMIC DNA]</scope>
    <source>
        <strain evidence="3">JCM 17138</strain>
    </source>
</reference>
<accession>A0ABP7JQX5</accession>
<proteinExistence type="predicted"/>
<protein>
    <submittedName>
        <fullName evidence="2">Uncharacterized protein</fullName>
    </submittedName>
</protein>
<dbReference type="RefSeq" id="WP_275768310.1">
    <property type="nucleotide sequence ID" value="NZ_BAABDE010000052.1"/>
</dbReference>
<feature type="region of interest" description="Disordered" evidence="1">
    <location>
        <begin position="1"/>
        <end position="22"/>
    </location>
</feature>
<evidence type="ECO:0000256" key="1">
    <source>
        <dbReference type="SAM" id="MobiDB-lite"/>
    </source>
</evidence>
<sequence length="88" mass="9376">MILGNSLTAEAPVSSSKTNTTISPDGTIRLAITLHDGAIQHFEHPPAGTCTDWRVAELEALDSGFTFDEPVTEQWGHALTLIASNSLT</sequence>
<gene>
    <name evidence="2" type="ORF">GCM10022403_099020</name>
</gene>